<feature type="transmembrane region" description="Helical" evidence="1">
    <location>
        <begin position="100"/>
        <end position="122"/>
    </location>
</feature>
<keyword evidence="1" id="KW-1133">Transmembrane helix</keyword>
<sequence>MRDDDFADGEREDDIMAGERRISRTDTALPDWYVSDAVYRPIPIAWFAGALVLQVLLQPAIVYLGWAGGSSTGFMLACAIATTGLIWYTTQRRGMADASLAWRASTIVMLLFFLAISVIALLA</sequence>
<dbReference type="AlphaFoldDB" id="A0A844Y689"/>
<name>A0A844Y689_9SPHN</name>
<evidence type="ECO:0000313" key="3">
    <source>
        <dbReference type="Proteomes" id="UP000430272"/>
    </source>
</evidence>
<reference evidence="2 3" key="1">
    <citation type="submission" date="2019-12" db="EMBL/GenBank/DDBJ databases">
        <title>Genomic-based taxomic classification of the family Erythrobacteraceae.</title>
        <authorList>
            <person name="Xu L."/>
        </authorList>
    </citation>
    <scope>NUCLEOTIDE SEQUENCE [LARGE SCALE GENOMIC DNA]</scope>
    <source>
        <strain evidence="2 3">JCM 17468</strain>
    </source>
</reference>
<comment type="caution">
    <text evidence="2">The sequence shown here is derived from an EMBL/GenBank/DDBJ whole genome shotgun (WGS) entry which is preliminary data.</text>
</comment>
<evidence type="ECO:0000313" key="2">
    <source>
        <dbReference type="EMBL" id="MXO53346.1"/>
    </source>
</evidence>
<dbReference type="OrthoDB" id="7428490at2"/>
<feature type="transmembrane region" description="Helical" evidence="1">
    <location>
        <begin position="72"/>
        <end position="88"/>
    </location>
</feature>
<dbReference type="Proteomes" id="UP000430272">
    <property type="component" value="Unassembled WGS sequence"/>
</dbReference>
<gene>
    <name evidence="2" type="ORF">GRI47_04905</name>
</gene>
<proteinExistence type="predicted"/>
<dbReference type="RefSeq" id="WP_160660218.1">
    <property type="nucleotide sequence ID" value="NZ_BAABDV010000001.1"/>
</dbReference>
<protein>
    <submittedName>
        <fullName evidence="2">Uncharacterized protein</fullName>
    </submittedName>
</protein>
<feature type="transmembrane region" description="Helical" evidence="1">
    <location>
        <begin position="44"/>
        <end position="66"/>
    </location>
</feature>
<organism evidence="2 3">
    <name type="scientific">Qipengyuania pelagi</name>
    <dbReference type="NCBI Taxonomy" id="994320"/>
    <lineage>
        <taxon>Bacteria</taxon>
        <taxon>Pseudomonadati</taxon>
        <taxon>Pseudomonadota</taxon>
        <taxon>Alphaproteobacteria</taxon>
        <taxon>Sphingomonadales</taxon>
        <taxon>Erythrobacteraceae</taxon>
        <taxon>Qipengyuania</taxon>
    </lineage>
</organism>
<evidence type="ECO:0000256" key="1">
    <source>
        <dbReference type="SAM" id="Phobius"/>
    </source>
</evidence>
<keyword evidence="3" id="KW-1185">Reference proteome</keyword>
<keyword evidence="1" id="KW-0472">Membrane</keyword>
<keyword evidence="1" id="KW-0812">Transmembrane</keyword>
<accession>A0A844Y689</accession>
<dbReference type="EMBL" id="WTYD01000001">
    <property type="protein sequence ID" value="MXO53346.1"/>
    <property type="molecule type" value="Genomic_DNA"/>
</dbReference>